<feature type="transmembrane region" description="Helical" evidence="8">
    <location>
        <begin position="194"/>
        <end position="210"/>
    </location>
</feature>
<evidence type="ECO:0000256" key="3">
    <source>
        <dbReference type="ARBA" id="ARBA00022801"/>
    </source>
</evidence>
<evidence type="ECO:0000256" key="7">
    <source>
        <dbReference type="ARBA" id="ARBA00023136"/>
    </source>
</evidence>
<evidence type="ECO:0000256" key="1">
    <source>
        <dbReference type="ARBA" id="ARBA00004477"/>
    </source>
</evidence>
<evidence type="ECO:0000256" key="6">
    <source>
        <dbReference type="ARBA" id="ARBA00023098"/>
    </source>
</evidence>
<dbReference type="PANTHER" id="PTHR23129:SF0">
    <property type="entry name" value="ACYL-COENZYME A DIPHOSPHATASE FITM2"/>
    <property type="match status" value="1"/>
</dbReference>
<protein>
    <submittedName>
        <fullName evidence="9">Uncharacterized protein</fullName>
    </submittedName>
</protein>
<keyword evidence="10" id="KW-1185">Reference proteome</keyword>
<reference evidence="9 10" key="1">
    <citation type="submission" date="2019-01" db="EMBL/GenBank/DDBJ databases">
        <title>Draft genome sequence of Psathyrella aberdarensis IHI B618.</title>
        <authorList>
            <person name="Buettner E."/>
            <person name="Kellner H."/>
        </authorList>
    </citation>
    <scope>NUCLEOTIDE SEQUENCE [LARGE SCALE GENOMIC DNA]</scope>
    <source>
        <strain evidence="9 10">IHI B618</strain>
    </source>
</reference>
<evidence type="ECO:0000313" key="10">
    <source>
        <dbReference type="Proteomes" id="UP000290288"/>
    </source>
</evidence>
<dbReference type="STRING" id="2316362.A0A4Q2DJ73"/>
<evidence type="ECO:0000256" key="8">
    <source>
        <dbReference type="SAM" id="Phobius"/>
    </source>
</evidence>
<keyword evidence="5 8" id="KW-1133">Transmembrane helix</keyword>
<sequence length="293" mass="32465">MSGIQKPVVYGLSAIVVLGTAYSVLCETYLDTSNPLLTHLPHPLSHTHYFASKKNFLNVYFIKKAWGWTSAIFLFSWLTSPQQRQQQSQNQVTTRLQRFATWLLLTGVWITFTSWFFGPAILERVVAASGGECILPGPDNMQLVVPNEYCYTRSTISAASHPHLFQEYLTTNGGNFAADVALKGVPRLRRGHDVSGHLFLLTMSILLLTNQLQASFKAGQRYWSQLHQVSVLANALLIAIWLFASATTSVYFHSPFEKFTGFALGLAAYGLTQIPVALLLPAQPVDLGKGKAQ</sequence>
<dbReference type="Pfam" id="PF10261">
    <property type="entry name" value="FIT"/>
    <property type="match status" value="2"/>
</dbReference>
<accession>A0A4Q2DJ73</accession>
<keyword evidence="3" id="KW-0378">Hydrolase</keyword>
<comment type="caution">
    <text evidence="9">The sequence shown here is derived from an EMBL/GenBank/DDBJ whole genome shotgun (WGS) entry which is preliminary data.</text>
</comment>
<evidence type="ECO:0000313" key="9">
    <source>
        <dbReference type="EMBL" id="RXW19216.1"/>
    </source>
</evidence>
<dbReference type="GO" id="GO:0010945">
    <property type="term" value="F:coenzyme A diphosphatase activity"/>
    <property type="evidence" value="ECO:0007669"/>
    <property type="project" value="InterPro"/>
</dbReference>
<dbReference type="OrthoDB" id="5579088at2759"/>
<keyword evidence="7 8" id="KW-0472">Membrane</keyword>
<dbReference type="EMBL" id="SDEE01000215">
    <property type="protein sequence ID" value="RXW19216.1"/>
    <property type="molecule type" value="Genomic_DNA"/>
</dbReference>
<dbReference type="Proteomes" id="UP000290288">
    <property type="component" value="Unassembled WGS sequence"/>
</dbReference>
<dbReference type="AlphaFoldDB" id="A0A4Q2DJ73"/>
<evidence type="ECO:0000256" key="4">
    <source>
        <dbReference type="ARBA" id="ARBA00022824"/>
    </source>
</evidence>
<dbReference type="GO" id="GO:0019915">
    <property type="term" value="P:lipid storage"/>
    <property type="evidence" value="ECO:0007669"/>
    <property type="project" value="InterPro"/>
</dbReference>
<organism evidence="9 10">
    <name type="scientific">Candolleomyces aberdarensis</name>
    <dbReference type="NCBI Taxonomy" id="2316362"/>
    <lineage>
        <taxon>Eukaryota</taxon>
        <taxon>Fungi</taxon>
        <taxon>Dikarya</taxon>
        <taxon>Basidiomycota</taxon>
        <taxon>Agaricomycotina</taxon>
        <taxon>Agaricomycetes</taxon>
        <taxon>Agaricomycetidae</taxon>
        <taxon>Agaricales</taxon>
        <taxon>Agaricineae</taxon>
        <taxon>Psathyrellaceae</taxon>
        <taxon>Candolleomyces</taxon>
    </lineage>
</organism>
<gene>
    <name evidence="9" type="ORF">EST38_g6638</name>
</gene>
<feature type="transmembrane region" description="Helical" evidence="8">
    <location>
        <begin position="231"/>
        <end position="253"/>
    </location>
</feature>
<evidence type="ECO:0000256" key="5">
    <source>
        <dbReference type="ARBA" id="ARBA00022989"/>
    </source>
</evidence>
<feature type="transmembrane region" description="Helical" evidence="8">
    <location>
        <begin position="259"/>
        <end position="280"/>
    </location>
</feature>
<keyword evidence="4" id="KW-0256">Endoplasmic reticulum</keyword>
<dbReference type="PANTHER" id="PTHR23129">
    <property type="entry name" value="ACYL-COENZYME A DIPHOSPHATASE FITM2"/>
    <property type="match status" value="1"/>
</dbReference>
<keyword evidence="6" id="KW-0443">Lipid metabolism</keyword>
<feature type="transmembrane region" description="Helical" evidence="8">
    <location>
        <begin position="99"/>
        <end position="117"/>
    </location>
</feature>
<dbReference type="InterPro" id="IPR019388">
    <property type="entry name" value="FIT"/>
</dbReference>
<feature type="transmembrane region" description="Helical" evidence="8">
    <location>
        <begin position="59"/>
        <end position="78"/>
    </location>
</feature>
<feature type="transmembrane region" description="Helical" evidence="8">
    <location>
        <begin position="7"/>
        <end position="25"/>
    </location>
</feature>
<proteinExistence type="predicted"/>
<dbReference type="GO" id="GO:0005789">
    <property type="term" value="C:endoplasmic reticulum membrane"/>
    <property type="evidence" value="ECO:0007669"/>
    <property type="project" value="UniProtKB-SubCell"/>
</dbReference>
<evidence type="ECO:0000256" key="2">
    <source>
        <dbReference type="ARBA" id="ARBA00022692"/>
    </source>
</evidence>
<name>A0A4Q2DJ73_9AGAR</name>
<comment type="subcellular location">
    <subcellularLocation>
        <location evidence="1">Endoplasmic reticulum membrane</location>
        <topology evidence="1">Multi-pass membrane protein</topology>
    </subcellularLocation>
</comment>
<keyword evidence="2 8" id="KW-0812">Transmembrane</keyword>
<dbReference type="GO" id="GO:0008654">
    <property type="term" value="P:phospholipid biosynthetic process"/>
    <property type="evidence" value="ECO:0007669"/>
    <property type="project" value="TreeGrafter"/>
</dbReference>
<dbReference type="GO" id="GO:0034389">
    <property type="term" value="P:lipid droplet organization"/>
    <property type="evidence" value="ECO:0007669"/>
    <property type="project" value="TreeGrafter"/>
</dbReference>